<evidence type="ECO:0000313" key="3">
    <source>
        <dbReference type="Proteomes" id="UP000229615"/>
    </source>
</evidence>
<keyword evidence="1" id="KW-0812">Transmembrane</keyword>
<dbReference type="InterPro" id="IPR014717">
    <property type="entry name" value="Transl_elong_EF1B/ribsomal_bS6"/>
</dbReference>
<dbReference type="EMBL" id="PFBB01000005">
    <property type="protein sequence ID" value="PIR88770.1"/>
    <property type="molecule type" value="Genomic_DNA"/>
</dbReference>
<dbReference type="Proteomes" id="UP000229615">
    <property type="component" value="Unassembled WGS sequence"/>
</dbReference>
<evidence type="ECO:0000256" key="1">
    <source>
        <dbReference type="SAM" id="Phobius"/>
    </source>
</evidence>
<evidence type="ECO:0000313" key="2">
    <source>
        <dbReference type="EMBL" id="PIR88770.1"/>
    </source>
</evidence>
<proteinExistence type="predicted"/>
<dbReference type="AlphaFoldDB" id="A0A2H0UQU0"/>
<name>A0A2H0UQU0_9BACT</name>
<protein>
    <recommendedName>
        <fullName evidence="4">Type 4a pilus biogenesis protein PilO</fullName>
    </recommendedName>
</protein>
<feature type="transmembrane region" description="Helical" evidence="1">
    <location>
        <begin position="12"/>
        <end position="32"/>
    </location>
</feature>
<evidence type="ECO:0008006" key="4">
    <source>
        <dbReference type="Google" id="ProtNLM"/>
    </source>
</evidence>
<comment type="caution">
    <text evidence="2">The sequence shown here is derived from an EMBL/GenBank/DDBJ whole genome shotgun (WGS) entry which is preliminary data.</text>
</comment>
<dbReference type="Gene3D" id="3.30.70.60">
    <property type="match status" value="1"/>
</dbReference>
<sequence>MKGLSLKNKVLQSSLITVGILLVLTVIVFILGSDLSKRGDRIVAHREETALRGQMLSLLSSLKQNSLRAQQVIPSLEAGLPEQDDLVSFPRELEGVAKKRGLDFGFTFGNESVASENDVAFIRFGMTLGGSMDNLVAFLKELEDSPYYIALHSLDIARREEGGFALTSTGVIYLK</sequence>
<accession>A0A2H0UQU0</accession>
<keyword evidence="1" id="KW-1133">Transmembrane helix</keyword>
<keyword evidence="1" id="KW-0472">Membrane</keyword>
<gene>
    <name evidence="2" type="ORF">COU09_00550</name>
</gene>
<organism evidence="2 3">
    <name type="scientific">Candidatus Harrisonbacteria bacterium CG10_big_fil_rev_8_21_14_0_10_44_23</name>
    <dbReference type="NCBI Taxonomy" id="1974585"/>
    <lineage>
        <taxon>Bacteria</taxon>
        <taxon>Candidatus Harrisoniibacteriota</taxon>
    </lineage>
</organism>
<reference evidence="3" key="1">
    <citation type="submission" date="2017-09" db="EMBL/GenBank/DDBJ databases">
        <title>Depth-based differentiation of microbial function through sediment-hosted aquifers and enrichment of novel symbionts in the deep terrestrial subsurface.</title>
        <authorList>
            <person name="Probst A.J."/>
            <person name="Ladd B."/>
            <person name="Jarett J.K."/>
            <person name="Geller-Mcgrath D.E."/>
            <person name="Sieber C.M.K."/>
            <person name="Emerson J.B."/>
            <person name="Anantharaman K."/>
            <person name="Thomas B.C."/>
            <person name="Malmstrom R."/>
            <person name="Stieglmeier M."/>
            <person name="Klingl A."/>
            <person name="Woyke T."/>
            <person name="Ryan C.M."/>
            <person name="Banfield J.F."/>
        </authorList>
    </citation>
    <scope>NUCLEOTIDE SEQUENCE [LARGE SCALE GENOMIC DNA]</scope>
</reference>